<name>A0A8H3ZUG4_9PEZI</name>
<dbReference type="Proteomes" id="UP000434172">
    <property type="component" value="Unassembled WGS sequence"/>
</dbReference>
<feature type="region of interest" description="Disordered" evidence="1">
    <location>
        <begin position="123"/>
        <end position="149"/>
    </location>
</feature>
<keyword evidence="3" id="KW-1185">Reference proteome</keyword>
<dbReference type="AlphaFoldDB" id="A0A8H3ZUG4"/>
<evidence type="ECO:0000313" key="2">
    <source>
        <dbReference type="EMBL" id="KAF0332408.1"/>
    </source>
</evidence>
<protein>
    <submittedName>
        <fullName evidence="2">Uncharacterized protein</fullName>
    </submittedName>
</protein>
<organism evidence="2 3">
    <name type="scientific">Colletotrichum asianum</name>
    <dbReference type="NCBI Taxonomy" id="702518"/>
    <lineage>
        <taxon>Eukaryota</taxon>
        <taxon>Fungi</taxon>
        <taxon>Dikarya</taxon>
        <taxon>Ascomycota</taxon>
        <taxon>Pezizomycotina</taxon>
        <taxon>Sordariomycetes</taxon>
        <taxon>Hypocreomycetidae</taxon>
        <taxon>Glomerellales</taxon>
        <taxon>Glomerellaceae</taxon>
        <taxon>Colletotrichum</taxon>
        <taxon>Colletotrichum gloeosporioides species complex</taxon>
    </lineage>
</organism>
<sequence length="369" mass="41558">MEDDCQPSRHHDRLAFLALTNKIRDWAQVHDHAVPHLLTPEDHRLIRACDRVDPHELALAKWKPGPAATDRMVRKRYRITIVGTGKCVFEVCTKWHRFIKPAVCQWRERARQILPELFEAERPIPKDGVGDGKNVQSTADKVSRNRDSHCEVGDADNIVECVSSDSCAEAESSRESLKSSQSEKREQRDANHNADYDYTCAGNAAKQGQRAKNDNGNNGPSVKTRAHVPRKEQSEARPRAKARVKAARSLTSPRFMTSFEPYRDSTAEGRARKLTMTPAQAKAHVAQCASSTPEHQTTKLSKAAFWAKASRRPSDDMITGGPASRAEFAQMLQMRKKRSKCAKKSGRLEQEKRVQKAKVLRKKVAMKFA</sequence>
<comment type="caution">
    <text evidence="2">The sequence shown here is derived from an EMBL/GenBank/DDBJ whole genome shotgun (WGS) entry which is preliminary data.</text>
</comment>
<dbReference type="OrthoDB" id="4833924at2759"/>
<accession>A0A8H3ZUG4</accession>
<evidence type="ECO:0000256" key="1">
    <source>
        <dbReference type="SAM" id="MobiDB-lite"/>
    </source>
</evidence>
<reference evidence="2 3" key="1">
    <citation type="submission" date="2019-12" db="EMBL/GenBank/DDBJ databases">
        <title>A genome sequence resource for the geographically widespread anthracnose pathogen Colletotrichum asianum.</title>
        <authorList>
            <person name="Meng Y."/>
        </authorList>
    </citation>
    <scope>NUCLEOTIDE SEQUENCE [LARGE SCALE GENOMIC DNA]</scope>
    <source>
        <strain evidence="2 3">ICMP 18580</strain>
    </source>
</reference>
<dbReference type="EMBL" id="WOWK01000001">
    <property type="protein sequence ID" value="KAF0332408.1"/>
    <property type="molecule type" value="Genomic_DNA"/>
</dbReference>
<feature type="compositionally biased region" description="Basic and acidic residues" evidence="1">
    <location>
        <begin position="229"/>
        <end position="238"/>
    </location>
</feature>
<proteinExistence type="predicted"/>
<gene>
    <name evidence="2" type="ORF">GQ607_000424</name>
</gene>
<feature type="region of interest" description="Disordered" evidence="1">
    <location>
        <begin position="172"/>
        <end position="249"/>
    </location>
</feature>
<feature type="compositionally biased region" description="Basic and acidic residues" evidence="1">
    <location>
        <begin position="172"/>
        <end position="195"/>
    </location>
</feature>
<evidence type="ECO:0000313" key="3">
    <source>
        <dbReference type="Proteomes" id="UP000434172"/>
    </source>
</evidence>